<dbReference type="Pfam" id="PF01636">
    <property type="entry name" value="APH"/>
    <property type="match status" value="1"/>
</dbReference>
<dbReference type="Proteomes" id="UP000530234">
    <property type="component" value="Unassembled WGS sequence"/>
</dbReference>
<dbReference type="SUPFAM" id="SSF56112">
    <property type="entry name" value="Protein kinase-like (PK-like)"/>
    <property type="match status" value="1"/>
</dbReference>
<evidence type="ECO:0000313" key="2">
    <source>
        <dbReference type="EMBL" id="MBB0229297.1"/>
    </source>
</evidence>
<protein>
    <recommendedName>
        <fullName evidence="1">Aminoglycoside phosphotransferase domain-containing protein</fullName>
    </recommendedName>
</protein>
<accession>A0A7W3XW28</accession>
<gene>
    <name evidence="2" type="ORF">FOE67_07165</name>
</gene>
<reference evidence="3" key="1">
    <citation type="submission" date="2019-10" db="EMBL/GenBank/DDBJ databases">
        <title>Streptomyces sp. nov., a novel actinobacterium isolated from alkaline environment.</title>
        <authorList>
            <person name="Golinska P."/>
        </authorList>
    </citation>
    <scope>NUCLEOTIDE SEQUENCE [LARGE SCALE GENOMIC DNA]</scope>
    <source>
        <strain evidence="3">DSM 42108</strain>
    </source>
</reference>
<dbReference type="InterPro" id="IPR011009">
    <property type="entry name" value="Kinase-like_dom_sf"/>
</dbReference>
<comment type="caution">
    <text evidence="2">The sequence shown here is derived from an EMBL/GenBank/DDBJ whole genome shotgun (WGS) entry which is preliminary data.</text>
</comment>
<evidence type="ECO:0000313" key="3">
    <source>
        <dbReference type="Proteomes" id="UP000530234"/>
    </source>
</evidence>
<keyword evidence="3" id="KW-1185">Reference proteome</keyword>
<feature type="domain" description="Aminoglycoside phosphotransferase" evidence="1">
    <location>
        <begin position="147"/>
        <end position="231"/>
    </location>
</feature>
<dbReference type="AlphaFoldDB" id="A0A7W3XW28"/>
<dbReference type="InterPro" id="IPR002575">
    <property type="entry name" value="Aminoglycoside_PTrfase"/>
</dbReference>
<evidence type="ECO:0000259" key="1">
    <source>
        <dbReference type="Pfam" id="PF01636"/>
    </source>
</evidence>
<sequence length="274" mass="29970">MYSPPRDRAIEQRMRDAFTTAAGALDVSPAGPPVWGWHGRTLARRVVHPTHGPSWLRMLAAPAHKAGGKLWEGTEAAAVFDKRVTKPLLHAIHDHTHGTTAYRAELTTHLRAPVCSPHPVIRAPLDLPDTWWPDLRADLAVIASTPTDRVAVRQEWIDRAVPAFTGRPAPQITHWATAHGDLHPGNISRAGEILDWEGWGRAPAGYDPALLLAYTLLEPATADRVRRTFADLLDTGPGRQAQLVVAAELLQSADRGDHPELVEPLRELVAGIIP</sequence>
<name>A0A7W3XW28_9ACTN</name>
<dbReference type="EMBL" id="VKHS01000107">
    <property type="protein sequence ID" value="MBB0229297.1"/>
    <property type="molecule type" value="Genomic_DNA"/>
</dbReference>
<dbReference type="RefSeq" id="WP_182661655.1">
    <property type="nucleotide sequence ID" value="NZ_VKHS01000107.1"/>
</dbReference>
<proteinExistence type="predicted"/>
<organism evidence="2 3">
    <name type="scientific">Streptomyces calidiresistens</name>
    <dbReference type="NCBI Taxonomy" id="1485586"/>
    <lineage>
        <taxon>Bacteria</taxon>
        <taxon>Bacillati</taxon>
        <taxon>Actinomycetota</taxon>
        <taxon>Actinomycetes</taxon>
        <taxon>Kitasatosporales</taxon>
        <taxon>Streptomycetaceae</taxon>
        <taxon>Streptomyces</taxon>
    </lineage>
</organism>